<feature type="transmembrane region" description="Helical" evidence="1">
    <location>
        <begin position="165"/>
        <end position="186"/>
    </location>
</feature>
<feature type="transmembrane region" description="Helical" evidence="1">
    <location>
        <begin position="33"/>
        <end position="54"/>
    </location>
</feature>
<evidence type="ECO:0000313" key="5">
    <source>
        <dbReference type="Proteomes" id="UP001627408"/>
    </source>
</evidence>
<dbReference type="Proteomes" id="UP001627408">
    <property type="component" value="Unassembled WGS sequence"/>
</dbReference>
<dbReference type="GO" id="GO:0016746">
    <property type="term" value="F:acyltransferase activity"/>
    <property type="evidence" value="ECO:0007669"/>
    <property type="project" value="UniProtKB-KW"/>
</dbReference>
<feature type="domain" description="Acyltransferase 3" evidence="2">
    <location>
        <begin position="9"/>
        <end position="324"/>
    </location>
</feature>
<dbReference type="InterPro" id="IPR050879">
    <property type="entry name" value="Acyltransferase_3"/>
</dbReference>
<feature type="transmembrane region" description="Helical" evidence="1">
    <location>
        <begin position="308"/>
        <end position="328"/>
    </location>
</feature>
<dbReference type="InterPro" id="IPR043968">
    <property type="entry name" value="SGNH"/>
</dbReference>
<evidence type="ECO:0000313" key="4">
    <source>
        <dbReference type="EMBL" id="MFL4470725.1"/>
    </source>
</evidence>
<reference evidence="4 5" key="1">
    <citation type="submission" date="2024-08" db="EMBL/GenBank/DDBJ databases">
        <title>Tateyamaria sp. nov., isolated from marine algae.</title>
        <authorList>
            <person name="Choi B.J."/>
            <person name="Kim J.M."/>
            <person name="Lee J.K."/>
            <person name="Choi D.G."/>
            <person name="Bayburt H."/>
            <person name="Baek J.H."/>
            <person name="Han D.M."/>
            <person name="Jeon C.O."/>
        </authorList>
    </citation>
    <scope>NUCLEOTIDE SEQUENCE [LARGE SCALE GENOMIC DNA]</scope>
    <source>
        <strain evidence="4 5">KMU-156</strain>
    </source>
</reference>
<comment type="caution">
    <text evidence="4">The sequence shown here is derived from an EMBL/GenBank/DDBJ whole genome shotgun (WGS) entry which is preliminary data.</text>
</comment>
<organism evidence="4 5">
    <name type="scientific">Tateyamaria armeniaca</name>
    <dbReference type="NCBI Taxonomy" id="2518930"/>
    <lineage>
        <taxon>Bacteria</taxon>
        <taxon>Pseudomonadati</taxon>
        <taxon>Pseudomonadota</taxon>
        <taxon>Alphaproteobacteria</taxon>
        <taxon>Rhodobacterales</taxon>
        <taxon>Roseobacteraceae</taxon>
        <taxon>Tateyamaria</taxon>
    </lineage>
</organism>
<keyword evidence="4" id="KW-0012">Acyltransferase</keyword>
<keyword evidence="1" id="KW-0812">Transmembrane</keyword>
<evidence type="ECO:0000259" key="2">
    <source>
        <dbReference type="Pfam" id="PF01757"/>
    </source>
</evidence>
<feature type="domain" description="SGNH" evidence="3">
    <location>
        <begin position="387"/>
        <end position="615"/>
    </location>
</feature>
<keyword evidence="1" id="KW-1133">Transmembrane helix</keyword>
<sequence>MTAHPYRSDIDGLRALAVASVVLFHLSEEILPGGYLGVDIFFVISGYLLTGIIWKELKAGSFSIAQFYVRRIRRIIPALLILLIAVTGLSTIVLLPNDLGGFGRSVIASLLFIPNIYFWRDTNYFSSAADEKPLLNLWSLGIEEQFYLLLPLVLLYLTKGVSRRAILVISLLVVLSFALNWVAILVGASGPAFYLLPTRAWELGIGSALALLPKGPARPWLAMSGWAIMICSMALPIRGFLGSPDGILSVFGATLAIWAGAPQESAFGQVIASRPVNLLGRISYSLYLWHWPLIVIYSYYIVREPSPIELSGVAAVSLLVAYISWAFVEQPFRNQSMPFRRVGVILLSGTAITALSSVLLISSQGLPNRLPEEAARINAAVGTHYRCEVSRLFPFGASRACDLSLGEDGIEGARIALLGNSHAQMYAPLLREYGQENGLSVALVPLNACLPTVSLNISIRCLNQAKTNLASLLELPHLETVVIAHNWPTEALLVSADGSKIEGANLIAEATISLADRLHEKGIEVIIVGPLLRPMFDVASILSRQIAFGHDERVSRDAPRREWELNYRSSMAVLGDASHQIIRPDLVQCSADRCVFVGERGSLFADSGHLSQLALPMFQRTFYDALNNNLLK</sequence>
<name>A0ABW8UUB2_9RHOB</name>
<keyword evidence="5" id="KW-1185">Reference proteome</keyword>
<gene>
    <name evidence="4" type="ORF">ACERZ8_12835</name>
</gene>
<dbReference type="PANTHER" id="PTHR23028">
    <property type="entry name" value="ACETYLTRANSFERASE"/>
    <property type="match status" value="1"/>
</dbReference>
<feature type="transmembrane region" description="Helical" evidence="1">
    <location>
        <begin position="220"/>
        <end position="241"/>
    </location>
</feature>
<protein>
    <submittedName>
        <fullName evidence="4">Acyltransferase family protein</fullName>
        <ecNumber evidence="4">2.3.1.-</ecNumber>
    </submittedName>
</protein>
<dbReference type="Pfam" id="PF01757">
    <property type="entry name" value="Acyl_transf_3"/>
    <property type="match status" value="1"/>
</dbReference>
<feature type="transmembrane region" description="Helical" evidence="1">
    <location>
        <begin position="101"/>
        <end position="119"/>
    </location>
</feature>
<dbReference type="Pfam" id="PF19040">
    <property type="entry name" value="SGNH"/>
    <property type="match status" value="1"/>
</dbReference>
<feature type="transmembrane region" description="Helical" evidence="1">
    <location>
        <begin position="75"/>
        <end position="95"/>
    </location>
</feature>
<dbReference type="RefSeq" id="WP_407592571.1">
    <property type="nucleotide sequence ID" value="NZ_JBHDIY010000002.1"/>
</dbReference>
<keyword evidence="1" id="KW-0472">Membrane</keyword>
<feature type="transmembrane region" description="Helical" evidence="1">
    <location>
        <begin position="340"/>
        <end position="361"/>
    </location>
</feature>
<dbReference type="InterPro" id="IPR002656">
    <property type="entry name" value="Acyl_transf_3_dom"/>
</dbReference>
<evidence type="ECO:0000256" key="1">
    <source>
        <dbReference type="SAM" id="Phobius"/>
    </source>
</evidence>
<dbReference type="EMBL" id="JBHDIY010000002">
    <property type="protein sequence ID" value="MFL4470725.1"/>
    <property type="molecule type" value="Genomic_DNA"/>
</dbReference>
<feature type="transmembrane region" description="Helical" evidence="1">
    <location>
        <begin position="284"/>
        <end position="302"/>
    </location>
</feature>
<accession>A0ABW8UUB2</accession>
<dbReference type="EC" id="2.3.1.-" evidence="4"/>
<evidence type="ECO:0000259" key="3">
    <source>
        <dbReference type="Pfam" id="PF19040"/>
    </source>
</evidence>
<dbReference type="PANTHER" id="PTHR23028:SF53">
    <property type="entry name" value="ACYL_TRANSF_3 DOMAIN-CONTAINING PROTEIN"/>
    <property type="match status" value="1"/>
</dbReference>
<proteinExistence type="predicted"/>
<keyword evidence="4" id="KW-0808">Transferase</keyword>